<evidence type="ECO:0000256" key="2">
    <source>
        <dbReference type="ARBA" id="ARBA00023315"/>
    </source>
</evidence>
<proteinExistence type="predicted"/>
<dbReference type="Pfam" id="PF00583">
    <property type="entry name" value="Acetyltransf_1"/>
    <property type="match status" value="1"/>
</dbReference>
<dbReference type="CDD" id="cd04301">
    <property type="entry name" value="NAT_SF"/>
    <property type="match status" value="1"/>
</dbReference>
<evidence type="ECO:0000313" key="4">
    <source>
        <dbReference type="EMBL" id="GGL01073.1"/>
    </source>
</evidence>
<feature type="domain" description="N-acetyltransferase" evidence="3">
    <location>
        <begin position="1"/>
        <end position="102"/>
    </location>
</feature>
<dbReference type="Proteomes" id="UP000604341">
    <property type="component" value="Unassembled WGS sequence"/>
</dbReference>
<evidence type="ECO:0000256" key="1">
    <source>
        <dbReference type="ARBA" id="ARBA00022679"/>
    </source>
</evidence>
<dbReference type="SUPFAM" id="SSF55729">
    <property type="entry name" value="Acyl-CoA N-acyltransferases (Nat)"/>
    <property type="match status" value="1"/>
</dbReference>
<accession>A0ABQ2FIA1</accession>
<dbReference type="EMBL" id="BMPE01000004">
    <property type="protein sequence ID" value="GGL01073.1"/>
    <property type="molecule type" value="Genomic_DNA"/>
</dbReference>
<dbReference type="PANTHER" id="PTHR43626">
    <property type="entry name" value="ACYL-COA N-ACYLTRANSFERASE"/>
    <property type="match status" value="1"/>
</dbReference>
<comment type="caution">
    <text evidence="4">The sequence shown here is derived from an EMBL/GenBank/DDBJ whole genome shotgun (WGS) entry which is preliminary data.</text>
</comment>
<name>A0ABQ2FIA1_9DEIO</name>
<evidence type="ECO:0000259" key="3">
    <source>
        <dbReference type="PROSITE" id="PS51186"/>
    </source>
</evidence>
<keyword evidence="1" id="KW-0808">Transferase</keyword>
<dbReference type="PROSITE" id="PS51186">
    <property type="entry name" value="GNAT"/>
    <property type="match status" value="1"/>
</dbReference>
<gene>
    <name evidence="4" type="ORF">GCM10010844_19390</name>
</gene>
<keyword evidence="2" id="KW-0012">Acyltransferase</keyword>
<evidence type="ECO:0000313" key="5">
    <source>
        <dbReference type="Proteomes" id="UP000604341"/>
    </source>
</evidence>
<dbReference type="InterPro" id="IPR000182">
    <property type="entry name" value="GNAT_dom"/>
</dbReference>
<dbReference type="RefSeq" id="WP_229784622.1">
    <property type="nucleotide sequence ID" value="NZ_BMPE01000004.1"/>
</dbReference>
<dbReference type="InterPro" id="IPR016181">
    <property type="entry name" value="Acyl_CoA_acyltransferase"/>
</dbReference>
<protein>
    <recommendedName>
        <fullName evidence="3">N-acetyltransferase domain-containing protein</fullName>
    </recommendedName>
</protein>
<dbReference type="PANTHER" id="PTHR43626:SF4">
    <property type="entry name" value="GCN5-RELATED N-ACETYLTRANSFERASE 2, CHLOROPLASTIC"/>
    <property type="match status" value="1"/>
</dbReference>
<keyword evidence="5" id="KW-1185">Reference proteome</keyword>
<sequence length="113" mass="12433">MLSRSLTWITAQAGEQLVGFVNVAWDGGAHAFLLDTTVHPDWQRRGIGTRLVQEAVRAARQQAGVEWLHVDFEPQLATFYRGCGFTSTRAGLIHLQPALNTTVPFSGVDRTGQ</sequence>
<dbReference type="Gene3D" id="3.40.630.30">
    <property type="match status" value="1"/>
</dbReference>
<dbReference type="InterPro" id="IPR045039">
    <property type="entry name" value="NSI-like"/>
</dbReference>
<organism evidence="4 5">
    <name type="scientific">Deinococcus radiotolerans</name>
    <dbReference type="NCBI Taxonomy" id="1309407"/>
    <lineage>
        <taxon>Bacteria</taxon>
        <taxon>Thermotogati</taxon>
        <taxon>Deinococcota</taxon>
        <taxon>Deinococci</taxon>
        <taxon>Deinococcales</taxon>
        <taxon>Deinococcaceae</taxon>
        <taxon>Deinococcus</taxon>
    </lineage>
</organism>
<reference evidence="5" key="1">
    <citation type="journal article" date="2019" name="Int. J. Syst. Evol. Microbiol.">
        <title>The Global Catalogue of Microorganisms (GCM) 10K type strain sequencing project: providing services to taxonomists for standard genome sequencing and annotation.</title>
        <authorList>
            <consortium name="The Broad Institute Genomics Platform"/>
            <consortium name="The Broad Institute Genome Sequencing Center for Infectious Disease"/>
            <person name="Wu L."/>
            <person name="Ma J."/>
        </authorList>
    </citation>
    <scope>NUCLEOTIDE SEQUENCE [LARGE SCALE GENOMIC DNA]</scope>
    <source>
        <strain evidence="5">JCM 19173</strain>
    </source>
</reference>